<dbReference type="EMBL" id="JACOOT010000026">
    <property type="protein sequence ID" value="MBC5651765.1"/>
    <property type="molecule type" value="Genomic_DNA"/>
</dbReference>
<keyword evidence="3 7" id="KW-0812">Transmembrane</keyword>
<evidence type="ECO:0000259" key="8">
    <source>
        <dbReference type="SMART" id="SM00014"/>
    </source>
</evidence>
<feature type="transmembrane region" description="Helical" evidence="7">
    <location>
        <begin position="29"/>
        <end position="54"/>
    </location>
</feature>
<dbReference type="PANTHER" id="PTHR14969:SF62">
    <property type="entry name" value="DECAPRENYLPHOSPHORYL-5-PHOSPHORIBOSE PHOSPHATASE RV3807C-RELATED"/>
    <property type="match status" value="1"/>
</dbReference>
<keyword evidence="6 7" id="KW-0472">Membrane</keyword>
<evidence type="ECO:0000256" key="1">
    <source>
        <dbReference type="ARBA" id="ARBA00004651"/>
    </source>
</evidence>
<sequence>MGILEWIQNIDAQILLFIQQYIRQDMMNWFWKGITFLGDGGWFWIVLGVVLLIPKKTRKSGFTALLALIIGSVITNLVLKTAVARIRPYDAVEGLVPLVKKLGDYSFPSGHTCASFSCAVVYYKMYPDIKGKGAMVLAVLIALSRLYVGVHYSTDVLGGAIVGWLSAILALKISVFTEKKKAAV</sequence>
<dbReference type="GO" id="GO:0005886">
    <property type="term" value="C:plasma membrane"/>
    <property type="evidence" value="ECO:0007669"/>
    <property type="project" value="UniProtKB-SubCell"/>
</dbReference>
<protein>
    <submittedName>
        <fullName evidence="9">Phosphatase PAP2 family protein</fullName>
    </submittedName>
</protein>
<dbReference type="Proteomes" id="UP000652847">
    <property type="component" value="Unassembled WGS sequence"/>
</dbReference>
<evidence type="ECO:0000256" key="7">
    <source>
        <dbReference type="SAM" id="Phobius"/>
    </source>
</evidence>
<accession>A0A8I0AJB4</accession>
<reference evidence="9 10" key="1">
    <citation type="submission" date="2020-08" db="EMBL/GenBank/DDBJ databases">
        <title>Genome public.</title>
        <authorList>
            <person name="Liu C."/>
            <person name="Sun Q."/>
        </authorList>
    </citation>
    <scope>NUCLEOTIDE SEQUENCE [LARGE SCALE GENOMIC DNA]</scope>
    <source>
        <strain evidence="9 10">BX17</strain>
    </source>
</reference>
<dbReference type="InterPro" id="IPR036938">
    <property type="entry name" value="PAP2/HPO_sf"/>
</dbReference>
<evidence type="ECO:0000313" key="10">
    <source>
        <dbReference type="Proteomes" id="UP000652847"/>
    </source>
</evidence>
<dbReference type="Pfam" id="PF01569">
    <property type="entry name" value="PAP2"/>
    <property type="match status" value="1"/>
</dbReference>
<gene>
    <name evidence="9" type="ORF">H8S54_11730</name>
</gene>
<keyword evidence="10" id="KW-1185">Reference proteome</keyword>
<dbReference type="GO" id="GO:0016787">
    <property type="term" value="F:hydrolase activity"/>
    <property type="evidence" value="ECO:0007669"/>
    <property type="project" value="UniProtKB-KW"/>
</dbReference>
<proteinExistence type="predicted"/>
<feature type="transmembrane region" description="Helical" evidence="7">
    <location>
        <begin position="60"/>
        <end position="79"/>
    </location>
</feature>
<dbReference type="InterPro" id="IPR000326">
    <property type="entry name" value="PAP2/HPO"/>
</dbReference>
<evidence type="ECO:0000256" key="5">
    <source>
        <dbReference type="ARBA" id="ARBA00022989"/>
    </source>
</evidence>
<dbReference type="RefSeq" id="WP_186901542.1">
    <property type="nucleotide sequence ID" value="NZ_JACOOT010000026.1"/>
</dbReference>
<feature type="transmembrane region" description="Helical" evidence="7">
    <location>
        <begin position="156"/>
        <end position="175"/>
    </location>
</feature>
<name>A0A8I0AJB4_9FIRM</name>
<dbReference type="AlphaFoldDB" id="A0A8I0AJB4"/>
<dbReference type="Gene3D" id="1.20.144.10">
    <property type="entry name" value="Phosphatidic acid phosphatase type 2/haloperoxidase"/>
    <property type="match status" value="2"/>
</dbReference>
<feature type="domain" description="Phosphatidic acid phosphatase type 2/haloperoxidase" evidence="8">
    <location>
        <begin position="60"/>
        <end position="171"/>
    </location>
</feature>
<evidence type="ECO:0000256" key="3">
    <source>
        <dbReference type="ARBA" id="ARBA00022692"/>
    </source>
</evidence>
<dbReference type="SMART" id="SM00014">
    <property type="entry name" value="acidPPc"/>
    <property type="match status" value="1"/>
</dbReference>
<comment type="subcellular location">
    <subcellularLocation>
        <location evidence="1">Cell membrane</location>
        <topology evidence="1">Multi-pass membrane protein</topology>
    </subcellularLocation>
</comment>
<evidence type="ECO:0000256" key="6">
    <source>
        <dbReference type="ARBA" id="ARBA00023136"/>
    </source>
</evidence>
<evidence type="ECO:0000313" key="9">
    <source>
        <dbReference type="EMBL" id="MBC5651765.1"/>
    </source>
</evidence>
<keyword evidence="5 7" id="KW-1133">Transmembrane helix</keyword>
<keyword evidence="2" id="KW-1003">Cell membrane</keyword>
<dbReference type="PANTHER" id="PTHR14969">
    <property type="entry name" value="SPHINGOSINE-1-PHOSPHATE PHOSPHOHYDROLASE"/>
    <property type="match status" value="1"/>
</dbReference>
<organism evidence="9 10">
    <name type="scientific">Blautia segnis</name>
    <dbReference type="NCBI Taxonomy" id="2763030"/>
    <lineage>
        <taxon>Bacteria</taxon>
        <taxon>Bacillati</taxon>
        <taxon>Bacillota</taxon>
        <taxon>Clostridia</taxon>
        <taxon>Lachnospirales</taxon>
        <taxon>Lachnospiraceae</taxon>
        <taxon>Blautia</taxon>
    </lineage>
</organism>
<dbReference type="SUPFAM" id="SSF48317">
    <property type="entry name" value="Acid phosphatase/Vanadium-dependent haloperoxidase"/>
    <property type="match status" value="1"/>
</dbReference>
<evidence type="ECO:0000256" key="4">
    <source>
        <dbReference type="ARBA" id="ARBA00022801"/>
    </source>
</evidence>
<keyword evidence="4" id="KW-0378">Hydrolase</keyword>
<evidence type="ECO:0000256" key="2">
    <source>
        <dbReference type="ARBA" id="ARBA00022475"/>
    </source>
</evidence>
<feature type="transmembrane region" description="Helical" evidence="7">
    <location>
        <begin position="133"/>
        <end position="150"/>
    </location>
</feature>
<comment type="caution">
    <text evidence="9">The sequence shown here is derived from an EMBL/GenBank/DDBJ whole genome shotgun (WGS) entry which is preliminary data.</text>
</comment>